<proteinExistence type="inferred from homology"/>
<keyword evidence="2 6" id="KW-0698">rRNA processing</keyword>
<comment type="subcellular location">
    <subcellularLocation>
        <location evidence="6">Cytoplasm</location>
    </subcellularLocation>
</comment>
<evidence type="ECO:0000256" key="4">
    <source>
        <dbReference type="ARBA" id="ARBA00022679"/>
    </source>
</evidence>
<dbReference type="EMBL" id="BAABWN010000001">
    <property type="protein sequence ID" value="GAA6166262.1"/>
    <property type="molecule type" value="Genomic_DNA"/>
</dbReference>
<dbReference type="PIRSF" id="PIRSF004486">
    <property type="entry name" value="MraW"/>
    <property type="match status" value="1"/>
</dbReference>
<evidence type="ECO:0000256" key="3">
    <source>
        <dbReference type="ARBA" id="ARBA00022603"/>
    </source>
</evidence>
<keyword evidence="6" id="KW-0963">Cytoplasm</keyword>
<feature type="binding site" evidence="6">
    <location>
        <position position="79"/>
    </location>
    <ligand>
        <name>S-adenosyl-L-methionine</name>
        <dbReference type="ChEBI" id="CHEBI:59789"/>
    </ligand>
</feature>
<dbReference type="EC" id="2.1.1.199" evidence="6"/>
<feature type="binding site" evidence="6">
    <location>
        <begin position="33"/>
        <end position="35"/>
    </location>
    <ligand>
        <name>S-adenosyl-L-methionine</name>
        <dbReference type="ChEBI" id="CHEBI:59789"/>
    </ligand>
</feature>
<reference evidence="7 8" key="1">
    <citation type="submission" date="2024-04" db="EMBL/GenBank/DDBJ databases">
        <title>Draft genome sequence of Sessilibacter corallicola NBRC 116591.</title>
        <authorList>
            <person name="Miyakawa T."/>
            <person name="Kusuya Y."/>
            <person name="Miura T."/>
        </authorList>
    </citation>
    <scope>NUCLEOTIDE SEQUENCE [LARGE SCALE GENOMIC DNA]</scope>
    <source>
        <strain evidence="7 8">KU-00831-HH</strain>
    </source>
</reference>
<dbReference type="SUPFAM" id="SSF81799">
    <property type="entry name" value="Putative methyltransferase TM0872, insert domain"/>
    <property type="match status" value="1"/>
</dbReference>
<comment type="similarity">
    <text evidence="1 6">Belongs to the methyltransferase superfamily. RsmH family.</text>
</comment>
<dbReference type="Proteomes" id="UP001465153">
    <property type="component" value="Unassembled WGS sequence"/>
</dbReference>
<dbReference type="Pfam" id="PF01795">
    <property type="entry name" value="Methyltransf_5"/>
    <property type="match status" value="1"/>
</dbReference>
<feature type="binding site" evidence="6">
    <location>
        <position position="108"/>
    </location>
    <ligand>
        <name>S-adenosyl-L-methionine</name>
        <dbReference type="ChEBI" id="CHEBI:59789"/>
    </ligand>
</feature>
<dbReference type="InterPro" id="IPR002903">
    <property type="entry name" value="RsmH"/>
</dbReference>
<keyword evidence="8" id="KW-1185">Reference proteome</keyword>
<keyword evidence="3 6" id="KW-0489">Methyltransferase</keyword>
<feature type="binding site" evidence="6">
    <location>
        <position position="101"/>
    </location>
    <ligand>
        <name>S-adenosyl-L-methionine</name>
        <dbReference type="ChEBI" id="CHEBI:59789"/>
    </ligand>
</feature>
<accession>A0ABQ0A3N4</accession>
<keyword evidence="5 6" id="KW-0949">S-adenosyl-L-methionine</keyword>
<dbReference type="InterPro" id="IPR029063">
    <property type="entry name" value="SAM-dependent_MTases_sf"/>
</dbReference>
<dbReference type="Gene3D" id="3.40.50.150">
    <property type="entry name" value="Vaccinia Virus protein VP39"/>
    <property type="match status" value="1"/>
</dbReference>
<evidence type="ECO:0000256" key="2">
    <source>
        <dbReference type="ARBA" id="ARBA00022552"/>
    </source>
</evidence>
<dbReference type="SUPFAM" id="SSF53335">
    <property type="entry name" value="S-adenosyl-L-methionine-dependent methyltransferases"/>
    <property type="match status" value="1"/>
</dbReference>
<comment type="caution">
    <text evidence="7">The sequence shown here is derived from an EMBL/GenBank/DDBJ whole genome shotgun (WGS) entry which is preliminary data.</text>
</comment>
<sequence length="309" mass="34538">MSQTHYSVLLEEAVDALVYDPNGFYIDGTYGRGGHSRKILERLEESGSLLAIDKDPTAISDGKKLSEQDSRFEIAHCSFADMSNLVASRQQEGKLFGVLLDLGVSSPQLDNAERGFSFQNDGPLDMRMNTSSGQSAAQWINSVKEEDLVWVLKTYGEERFAKRIANAIVKRREQQPFERTGDLAKVVSEANPAWEKHKHPATRAFQAIRIQVNNELGDVEQALQQALELLKVGGHLVVISFHSLEDRIVKQFIRKHEKGDSLPKGVPVTDDQLNKRLKSIGRAIKASSEEIQENVRSRSAVMRVAVKLK</sequence>
<name>A0ABQ0A3N4_9GAMM</name>
<feature type="binding site" evidence="6">
    <location>
        <position position="53"/>
    </location>
    <ligand>
        <name>S-adenosyl-L-methionine</name>
        <dbReference type="ChEBI" id="CHEBI:59789"/>
    </ligand>
</feature>
<evidence type="ECO:0000256" key="1">
    <source>
        <dbReference type="ARBA" id="ARBA00010396"/>
    </source>
</evidence>
<evidence type="ECO:0000256" key="5">
    <source>
        <dbReference type="ARBA" id="ARBA00022691"/>
    </source>
</evidence>
<keyword evidence="4 6" id="KW-0808">Transferase</keyword>
<dbReference type="HAMAP" id="MF_01007">
    <property type="entry name" value="16SrRNA_methyltr_H"/>
    <property type="match status" value="1"/>
</dbReference>
<protein>
    <recommendedName>
        <fullName evidence="6">Ribosomal RNA small subunit methyltransferase H</fullName>
        <ecNumber evidence="6">2.1.1.199</ecNumber>
    </recommendedName>
    <alternativeName>
        <fullName evidence="6">16S rRNA m(4)C1402 methyltransferase</fullName>
    </alternativeName>
    <alternativeName>
        <fullName evidence="6">rRNA (cytosine-N(4)-)-methyltransferase RsmH</fullName>
    </alternativeName>
</protein>
<dbReference type="RefSeq" id="WP_233086688.1">
    <property type="nucleotide sequence ID" value="NZ_BAABWN010000001.1"/>
</dbReference>
<evidence type="ECO:0000313" key="7">
    <source>
        <dbReference type="EMBL" id="GAA6166262.1"/>
    </source>
</evidence>
<dbReference type="PANTHER" id="PTHR11265">
    <property type="entry name" value="S-ADENOSYL-METHYLTRANSFERASE MRAW"/>
    <property type="match status" value="1"/>
</dbReference>
<organism evidence="7 8">
    <name type="scientific">Sessilibacter corallicola</name>
    <dbReference type="NCBI Taxonomy" id="2904075"/>
    <lineage>
        <taxon>Bacteria</taxon>
        <taxon>Pseudomonadati</taxon>
        <taxon>Pseudomonadota</taxon>
        <taxon>Gammaproteobacteria</taxon>
        <taxon>Cellvibrionales</taxon>
        <taxon>Cellvibrionaceae</taxon>
        <taxon>Sessilibacter</taxon>
    </lineage>
</organism>
<comment type="function">
    <text evidence="6">Specifically methylates the N4 position of cytidine in position 1402 (C1402) of 16S rRNA.</text>
</comment>
<comment type="catalytic activity">
    <reaction evidence="6">
        <text>cytidine(1402) in 16S rRNA + S-adenosyl-L-methionine = N(4)-methylcytidine(1402) in 16S rRNA + S-adenosyl-L-homocysteine + H(+)</text>
        <dbReference type="Rhea" id="RHEA:42928"/>
        <dbReference type="Rhea" id="RHEA-COMP:10286"/>
        <dbReference type="Rhea" id="RHEA-COMP:10287"/>
        <dbReference type="ChEBI" id="CHEBI:15378"/>
        <dbReference type="ChEBI" id="CHEBI:57856"/>
        <dbReference type="ChEBI" id="CHEBI:59789"/>
        <dbReference type="ChEBI" id="CHEBI:74506"/>
        <dbReference type="ChEBI" id="CHEBI:82748"/>
        <dbReference type="EC" id="2.1.1.199"/>
    </reaction>
</comment>
<evidence type="ECO:0000313" key="8">
    <source>
        <dbReference type="Proteomes" id="UP001465153"/>
    </source>
</evidence>
<dbReference type="NCBIfam" id="TIGR00006">
    <property type="entry name" value="16S rRNA (cytosine(1402)-N(4))-methyltransferase RsmH"/>
    <property type="match status" value="1"/>
</dbReference>
<gene>
    <name evidence="6 7" type="primary">rsmH</name>
    <name evidence="7" type="ORF">NBRC116591_00720</name>
</gene>
<evidence type="ECO:0000256" key="6">
    <source>
        <dbReference type="HAMAP-Rule" id="MF_01007"/>
    </source>
</evidence>
<dbReference type="InterPro" id="IPR023397">
    <property type="entry name" value="SAM-dep_MeTrfase_MraW_recog"/>
</dbReference>
<dbReference type="Gene3D" id="1.10.150.170">
    <property type="entry name" value="Putative methyltransferase TM0872, insert domain"/>
    <property type="match status" value="1"/>
</dbReference>
<dbReference type="PANTHER" id="PTHR11265:SF0">
    <property type="entry name" value="12S RRNA N4-METHYLCYTIDINE METHYLTRANSFERASE"/>
    <property type="match status" value="1"/>
</dbReference>